<dbReference type="PANTHER" id="PTHR23417:SF14">
    <property type="entry name" value="PENTACOTRIPEPTIDE-REPEAT REGION OF PRORP DOMAIN-CONTAINING PROTEIN"/>
    <property type="match status" value="1"/>
</dbReference>
<keyword evidence="4 7" id="KW-0808">Transferase</keyword>
<dbReference type="EMBL" id="MFPX01000017">
    <property type="protein sequence ID" value="OGH66521.1"/>
    <property type="molecule type" value="Genomic_DNA"/>
</dbReference>
<dbReference type="HAMAP" id="MF_01057">
    <property type="entry name" value="tRNA_methyltr_TrmB"/>
    <property type="match status" value="1"/>
</dbReference>
<comment type="pathway">
    <text evidence="7">tRNA modification; N(7)-methylguanine-tRNA biosynthesis.</text>
</comment>
<evidence type="ECO:0000256" key="6">
    <source>
        <dbReference type="ARBA" id="ARBA00022694"/>
    </source>
</evidence>
<feature type="binding site" evidence="7">
    <location>
        <position position="118"/>
    </location>
    <ligand>
        <name>S-adenosyl-L-methionine</name>
        <dbReference type="ChEBI" id="CHEBI:59789"/>
    </ligand>
</feature>
<feature type="binding site" evidence="7">
    <location>
        <begin position="194"/>
        <end position="197"/>
    </location>
    <ligand>
        <name>substrate</name>
    </ligand>
</feature>
<feature type="binding site" evidence="7">
    <location>
        <position position="44"/>
    </location>
    <ligand>
        <name>S-adenosyl-L-methionine</name>
        <dbReference type="ChEBI" id="CHEBI:59789"/>
    </ligand>
</feature>
<dbReference type="Pfam" id="PF02390">
    <property type="entry name" value="Methyltransf_4"/>
    <property type="match status" value="1"/>
</dbReference>
<reference evidence="8 9" key="1">
    <citation type="journal article" date="2016" name="Nat. Commun.">
        <title>Thousands of microbial genomes shed light on interconnected biogeochemical processes in an aquifer system.</title>
        <authorList>
            <person name="Anantharaman K."/>
            <person name="Brown C.T."/>
            <person name="Hug L.A."/>
            <person name="Sharon I."/>
            <person name="Castelle C.J."/>
            <person name="Probst A.J."/>
            <person name="Thomas B.C."/>
            <person name="Singh A."/>
            <person name="Wilkins M.J."/>
            <person name="Karaoz U."/>
            <person name="Brodie E.L."/>
            <person name="Williams K.H."/>
            <person name="Hubbard S.S."/>
            <person name="Banfield J.F."/>
        </authorList>
    </citation>
    <scope>NUCLEOTIDE SEQUENCE [LARGE SCALE GENOMIC DNA]</scope>
</reference>
<evidence type="ECO:0000256" key="2">
    <source>
        <dbReference type="ARBA" id="ARBA00003015"/>
    </source>
</evidence>
<dbReference type="CDD" id="cd02440">
    <property type="entry name" value="AdoMet_MTases"/>
    <property type="match status" value="1"/>
</dbReference>
<dbReference type="InterPro" id="IPR055361">
    <property type="entry name" value="tRNA_methyltr_TrmB_bact"/>
</dbReference>
<evidence type="ECO:0000256" key="3">
    <source>
        <dbReference type="ARBA" id="ARBA00022603"/>
    </source>
</evidence>
<evidence type="ECO:0000256" key="7">
    <source>
        <dbReference type="HAMAP-Rule" id="MF_01057"/>
    </source>
</evidence>
<sequence>MGHKRVKLLRFAKLPDFDFVFDEKQNFSAETLKEKAAGRSVVFELACGKGDYTLGLSKLFPKNFFVGMDVKGERIWVGASKAQEHGRDNIAFVRGRIERILESIEKNFVDEIWITFPDPFPRLKQAKHRLTSPVFLERYKKILKPGGTLHLKTDDQSLFEYTLEAVQACGGTVQRAIANIYQEGMVEDILRIQTDFEQKHLQKGRKIYYISFCLN</sequence>
<evidence type="ECO:0000313" key="8">
    <source>
        <dbReference type="EMBL" id="OGH66521.1"/>
    </source>
</evidence>
<dbReference type="EC" id="2.1.1.33" evidence="7"/>
<evidence type="ECO:0000313" key="9">
    <source>
        <dbReference type="Proteomes" id="UP000178742"/>
    </source>
</evidence>
<protein>
    <recommendedName>
        <fullName evidence="7">tRNA (guanine-N(7)-)-methyltransferase</fullName>
        <ecNumber evidence="7">2.1.1.33</ecNumber>
    </recommendedName>
    <alternativeName>
        <fullName evidence="7">tRNA (guanine(46)-N(7))-methyltransferase</fullName>
    </alternativeName>
    <alternativeName>
        <fullName evidence="7">tRNA(m7G46)-methyltransferase</fullName>
    </alternativeName>
</protein>
<comment type="catalytic activity">
    <reaction evidence="1 7">
        <text>guanosine(46) in tRNA + S-adenosyl-L-methionine = N(7)-methylguanosine(46) in tRNA + S-adenosyl-L-homocysteine</text>
        <dbReference type="Rhea" id="RHEA:42708"/>
        <dbReference type="Rhea" id="RHEA-COMP:10188"/>
        <dbReference type="Rhea" id="RHEA-COMP:10189"/>
        <dbReference type="ChEBI" id="CHEBI:57856"/>
        <dbReference type="ChEBI" id="CHEBI:59789"/>
        <dbReference type="ChEBI" id="CHEBI:74269"/>
        <dbReference type="ChEBI" id="CHEBI:74480"/>
        <dbReference type="EC" id="2.1.1.33"/>
    </reaction>
</comment>
<evidence type="ECO:0000256" key="1">
    <source>
        <dbReference type="ARBA" id="ARBA00000142"/>
    </source>
</evidence>
<name>A0A1F6M4E2_9BACT</name>
<dbReference type="GO" id="GO:0008176">
    <property type="term" value="F:tRNA (guanine(46)-N7)-methyltransferase activity"/>
    <property type="evidence" value="ECO:0007669"/>
    <property type="project" value="UniProtKB-UniRule"/>
</dbReference>
<dbReference type="GO" id="GO:0043527">
    <property type="term" value="C:tRNA methyltransferase complex"/>
    <property type="evidence" value="ECO:0007669"/>
    <property type="project" value="TreeGrafter"/>
</dbReference>
<dbReference type="InterPro" id="IPR029063">
    <property type="entry name" value="SAM-dependent_MTases_sf"/>
</dbReference>
<dbReference type="UniPathway" id="UPA00989"/>
<dbReference type="Proteomes" id="UP000178742">
    <property type="component" value="Unassembled WGS sequence"/>
</dbReference>
<gene>
    <name evidence="7" type="primary">trmB</name>
    <name evidence="8" type="ORF">A3B90_00765</name>
</gene>
<dbReference type="AlphaFoldDB" id="A0A1F6M4E2"/>
<evidence type="ECO:0000256" key="5">
    <source>
        <dbReference type="ARBA" id="ARBA00022691"/>
    </source>
</evidence>
<keyword evidence="5 7" id="KW-0949">S-adenosyl-L-methionine</keyword>
<dbReference type="NCBIfam" id="TIGR00091">
    <property type="entry name" value="tRNA (guanosine(46)-N7)-methyltransferase TrmB"/>
    <property type="match status" value="1"/>
</dbReference>
<comment type="function">
    <text evidence="2 7">Catalyzes the formation of N(7)-methylguanine at position 46 (m7G46) in tRNA.</text>
</comment>
<feature type="binding site" evidence="7">
    <location>
        <position position="69"/>
    </location>
    <ligand>
        <name>S-adenosyl-L-methionine</name>
        <dbReference type="ChEBI" id="CHEBI:59789"/>
    </ligand>
</feature>
<feature type="binding site" evidence="7">
    <location>
        <position position="154"/>
    </location>
    <ligand>
        <name>substrate</name>
    </ligand>
</feature>
<dbReference type="PROSITE" id="PS51625">
    <property type="entry name" value="SAM_MT_TRMB"/>
    <property type="match status" value="1"/>
</dbReference>
<comment type="caution">
    <text evidence="7">Lacks conserved residue(s) required for the propagation of feature annotation.</text>
</comment>
<dbReference type="SUPFAM" id="SSF53335">
    <property type="entry name" value="S-adenosyl-L-methionine-dependent methyltransferases"/>
    <property type="match status" value="1"/>
</dbReference>
<evidence type="ECO:0000256" key="4">
    <source>
        <dbReference type="ARBA" id="ARBA00022679"/>
    </source>
</evidence>
<organism evidence="8 9">
    <name type="scientific">Candidatus Magasanikbacteria bacterium RIFCSPHIGHO2_02_FULL_41_13</name>
    <dbReference type="NCBI Taxonomy" id="1798676"/>
    <lineage>
        <taxon>Bacteria</taxon>
        <taxon>Candidatus Magasanikiibacteriota</taxon>
    </lineage>
</organism>
<proteinExistence type="inferred from homology"/>
<accession>A0A1F6M4E2</accession>
<dbReference type="PANTHER" id="PTHR23417">
    <property type="entry name" value="3-DEOXY-D-MANNO-OCTULOSONIC-ACID TRANSFERASE/TRNA GUANINE-N 7 - -METHYLTRANSFERASE"/>
    <property type="match status" value="1"/>
</dbReference>
<keyword evidence="3 7" id="KW-0489">Methyltransferase</keyword>
<comment type="caution">
    <text evidence="8">The sequence shown here is derived from an EMBL/GenBank/DDBJ whole genome shotgun (WGS) entry which is preliminary data.</text>
</comment>
<dbReference type="InterPro" id="IPR003358">
    <property type="entry name" value="tRNA_(Gua-N-7)_MeTrfase_Trmb"/>
</dbReference>
<dbReference type="NCBIfam" id="NF001080">
    <property type="entry name" value="PRK00121.2-2"/>
    <property type="match status" value="1"/>
</dbReference>
<dbReference type="STRING" id="1798676.A3B90_00765"/>
<keyword evidence="6 7" id="KW-0819">tRNA processing</keyword>
<comment type="similarity">
    <text evidence="7">Belongs to the class I-like SAM-binding methyltransferase superfamily. TrmB family.</text>
</comment>
<dbReference type="Gene3D" id="3.40.50.150">
    <property type="entry name" value="Vaccinia Virus protein VP39"/>
    <property type="match status" value="1"/>
</dbReference>